<evidence type="ECO:0000256" key="9">
    <source>
        <dbReference type="ARBA" id="ARBA00023136"/>
    </source>
</evidence>
<dbReference type="OMA" id="YFHIKVR"/>
<keyword evidence="10" id="KW-0325">Glycoprotein</keyword>
<comment type="subcellular location">
    <subcellularLocation>
        <location evidence="1">Cell membrane</location>
        <topology evidence="1">Single-pass type I membrane protein</topology>
    </subcellularLocation>
</comment>
<evidence type="ECO:0000256" key="10">
    <source>
        <dbReference type="ARBA" id="ARBA00023180"/>
    </source>
</evidence>
<evidence type="ECO:0000256" key="11">
    <source>
        <dbReference type="PROSITE-ProRule" id="PRU00043"/>
    </source>
</evidence>
<feature type="non-terminal residue" evidence="14">
    <location>
        <position position="480"/>
    </location>
</feature>
<keyword evidence="16" id="KW-1185">Reference proteome</keyword>
<dbReference type="PROSITE" id="PS00232">
    <property type="entry name" value="CADHERIN_1"/>
    <property type="match status" value="2"/>
</dbReference>
<reference evidence="15" key="3">
    <citation type="submission" date="2015-06" db="UniProtKB">
        <authorList>
            <consortium name="EnsemblMetazoa"/>
        </authorList>
    </citation>
    <scope>IDENTIFICATION</scope>
</reference>
<dbReference type="EnsemblMetazoa" id="CapteT96860">
    <property type="protein sequence ID" value="CapteP96860"/>
    <property type="gene ID" value="CapteG96860"/>
</dbReference>
<dbReference type="CDD" id="cd11304">
    <property type="entry name" value="Cadherin_repeat"/>
    <property type="match status" value="5"/>
</dbReference>
<feature type="domain" description="Cadherin" evidence="13">
    <location>
        <begin position="348"/>
        <end position="452"/>
    </location>
</feature>
<feature type="domain" description="Cadherin" evidence="13">
    <location>
        <begin position="10"/>
        <end position="121"/>
    </location>
</feature>
<dbReference type="EMBL" id="AMQN01004525">
    <property type="status" value="NOT_ANNOTATED_CDS"/>
    <property type="molecule type" value="Genomic_DNA"/>
</dbReference>
<dbReference type="InterPro" id="IPR020894">
    <property type="entry name" value="Cadherin_CS"/>
</dbReference>
<keyword evidence="5" id="KW-0677">Repeat</keyword>
<evidence type="ECO:0000256" key="5">
    <source>
        <dbReference type="ARBA" id="ARBA00022737"/>
    </source>
</evidence>
<dbReference type="Pfam" id="PF08266">
    <property type="entry name" value="Cadherin_2"/>
    <property type="match status" value="1"/>
</dbReference>
<dbReference type="OrthoDB" id="6252479at2759"/>
<keyword evidence="7" id="KW-0130">Cell adhesion</keyword>
<keyword evidence="4" id="KW-0732">Signal</keyword>
<dbReference type="PROSITE" id="PS50268">
    <property type="entry name" value="CADHERIN_2"/>
    <property type="match status" value="4"/>
</dbReference>
<evidence type="ECO:0000313" key="15">
    <source>
        <dbReference type="EnsemblMetazoa" id="CapteP96860"/>
    </source>
</evidence>
<gene>
    <name evidence="14" type="ORF">CAPTEDRAFT_96860</name>
</gene>
<evidence type="ECO:0000256" key="4">
    <source>
        <dbReference type="ARBA" id="ARBA00022729"/>
    </source>
</evidence>
<dbReference type="PANTHER" id="PTHR24028">
    <property type="entry name" value="CADHERIN-87A"/>
    <property type="match status" value="1"/>
</dbReference>
<dbReference type="EMBL" id="KB293746">
    <property type="protein sequence ID" value="ELU15547.1"/>
    <property type="molecule type" value="Genomic_DNA"/>
</dbReference>
<dbReference type="Pfam" id="PF00028">
    <property type="entry name" value="Cadherin"/>
    <property type="match status" value="3"/>
</dbReference>
<dbReference type="GO" id="GO:0005886">
    <property type="term" value="C:plasma membrane"/>
    <property type="evidence" value="ECO:0007669"/>
    <property type="project" value="UniProtKB-SubCell"/>
</dbReference>
<feature type="domain" description="Cadherin" evidence="13">
    <location>
        <begin position="122"/>
        <end position="233"/>
    </location>
</feature>
<evidence type="ECO:0000256" key="1">
    <source>
        <dbReference type="ARBA" id="ARBA00004251"/>
    </source>
</evidence>
<dbReference type="PRINTS" id="PR00205">
    <property type="entry name" value="CADHERIN"/>
</dbReference>
<dbReference type="PANTHER" id="PTHR24028:SF146">
    <property type="entry name" value="CADHERIN 96CB, ISOFORM D-RELATED"/>
    <property type="match status" value="1"/>
</dbReference>
<accession>R7VAH8</accession>
<dbReference type="InterPro" id="IPR015919">
    <property type="entry name" value="Cadherin-like_sf"/>
</dbReference>
<dbReference type="SUPFAM" id="SSF49313">
    <property type="entry name" value="Cadherin-like"/>
    <property type="match status" value="5"/>
</dbReference>
<keyword evidence="9" id="KW-0472">Membrane</keyword>
<dbReference type="FunFam" id="2.60.40.60:FF:000007">
    <property type="entry name" value="Protocadherin alpha 2"/>
    <property type="match status" value="1"/>
</dbReference>
<evidence type="ECO:0000313" key="16">
    <source>
        <dbReference type="Proteomes" id="UP000014760"/>
    </source>
</evidence>
<reference evidence="14 16" key="2">
    <citation type="journal article" date="2013" name="Nature">
        <title>Insights into bilaterian evolution from three spiralian genomes.</title>
        <authorList>
            <person name="Simakov O."/>
            <person name="Marletaz F."/>
            <person name="Cho S.J."/>
            <person name="Edsinger-Gonzales E."/>
            <person name="Havlak P."/>
            <person name="Hellsten U."/>
            <person name="Kuo D.H."/>
            <person name="Larsson T."/>
            <person name="Lv J."/>
            <person name="Arendt D."/>
            <person name="Savage R."/>
            <person name="Osoegawa K."/>
            <person name="de Jong P."/>
            <person name="Grimwood J."/>
            <person name="Chapman J.A."/>
            <person name="Shapiro H."/>
            <person name="Aerts A."/>
            <person name="Otillar R.P."/>
            <person name="Terry A.Y."/>
            <person name="Boore J.L."/>
            <person name="Grigoriev I.V."/>
            <person name="Lindberg D.R."/>
            <person name="Seaver E.C."/>
            <person name="Weisblat D.A."/>
            <person name="Putnam N.H."/>
            <person name="Rokhsar D.S."/>
        </authorList>
    </citation>
    <scope>NUCLEOTIDE SEQUENCE</scope>
    <source>
        <strain evidence="14 16">I ESC-2004</strain>
    </source>
</reference>
<evidence type="ECO:0000259" key="13">
    <source>
        <dbReference type="PROSITE" id="PS50268"/>
    </source>
</evidence>
<dbReference type="Gene3D" id="2.60.40.60">
    <property type="entry name" value="Cadherins"/>
    <property type="match status" value="5"/>
</dbReference>
<evidence type="ECO:0000256" key="3">
    <source>
        <dbReference type="ARBA" id="ARBA00022692"/>
    </source>
</evidence>
<reference evidence="16" key="1">
    <citation type="submission" date="2012-12" db="EMBL/GenBank/DDBJ databases">
        <authorList>
            <person name="Hellsten U."/>
            <person name="Grimwood J."/>
            <person name="Chapman J.A."/>
            <person name="Shapiro H."/>
            <person name="Aerts A."/>
            <person name="Otillar R.P."/>
            <person name="Terry A.Y."/>
            <person name="Boore J.L."/>
            <person name="Simakov O."/>
            <person name="Marletaz F."/>
            <person name="Cho S.-J."/>
            <person name="Edsinger-Gonzales E."/>
            <person name="Havlak P."/>
            <person name="Kuo D.-H."/>
            <person name="Larsson T."/>
            <person name="Lv J."/>
            <person name="Arendt D."/>
            <person name="Savage R."/>
            <person name="Osoegawa K."/>
            <person name="de Jong P."/>
            <person name="Lindberg D.R."/>
            <person name="Seaver E.C."/>
            <person name="Weisblat D.A."/>
            <person name="Putnam N.H."/>
            <person name="Grigoriev I.V."/>
            <person name="Rokhsar D.S."/>
        </authorList>
    </citation>
    <scope>NUCLEOTIDE SEQUENCE</scope>
    <source>
        <strain evidence="16">I ESC-2004</strain>
    </source>
</reference>
<keyword evidence="6 11" id="KW-0106">Calcium</keyword>
<dbReference type="STRING" id="283909.R7VAH8"/>
<dbReference type="GO" id="GO:0005509">
    <property type="term" value="F:calcium ion binding"/>
    <property type="evidence" value="ECO:0007669"/>
    <property type="project" value="UniProtKB-UniRule"/>
</dbReference>
<evidence type="ECO:0000256" key="7">
    <source>
        <dbReference type="ARBA" id="ARBA00022889"/>
    </source>
</evidence>
<feature type="region of interest" description="Disordered" evidence="12">
    <location>
        <begin position="457"/>
        <end position="480"/>
    </location>
</feature>
<dbReference type="InterPro" id="IPR013164">
    <property type="entry name" value="Cadherin_N"/>
</dbReference>
<proteinExistence type="predicted"/>
<dbReference type="AlphaFoldDB" id="R7VAH8"/>
<dbReference type="GO" id="GO:0007156">
    <property type="term" value="P:homophilic cell adhesion via plasma membrane adhesion molecules"/>
    <property type="evidence" value="ECO:0007669"/>
    <property type="project" value="InterPro"/>
</dbReference>
<sequence length="480" mass="52859">MLELTLVLATDNVLRYEVVEEGRIGSTIAHLMRESGLADRHNQEILKELRFQFLSPPQGNISLESETGRLYTNGRIDREELCPKRNVCEVLLDIAVQPVTFFQIIKVAINIIDINDNQPVFPEPTFTLSILESAALESTFSLPSARDNDSPAFGVTRYDLVPDSPRSKFSLKVNKKLDGSSDVRLVLKKKLDREQRDLFNLQLVAYDGGISPMTGALNINIHVLDSNDNEPVFSEDSYEVTVLENTTPRTMIVQVQAHDQDDGANGQVVYGFSMQTETNYGHLFGINGESGEVYVRGQIDYEASPIYHLVVTAQDLGPDSLPSDTTVVVHVQDINDNAPQITVNTLTSSAADQAEIAEGSPLGTFVAHVSVKDEDDGANGMVNCSITDQNFALEMRYTLEYQITTAVHLDRELLPEFSISLVIASDRGVPTLTASSEVLITVDDVNDETPEFTEPSYQFSVDENQPPGVRIGSVSAVDND</sequence>
<organism evidence="14">
    <name type="scientific">Capitella teleta</name>
    <name type="common">Polychaete worm</name>
    <dbReference type="NCBI Taxonomy" id="283909"/>
    <lineage>
        <taxon>Eukaryota</taxon>
        <taxon>Metazoa</taxon>
        <taxon>Spiralia</taxon>
        <taxon>Lophotrochozoa</taxon>
        <taxon>Annelida</taxon>
        <taxon>Polychaeta</taxon>
        <taxon>Sedentaria</taxon>
        <taxon>Scolecida</taxon>
        <taxon>Capitellidae</taxon>
        <taxon>Capitella</taxon>
    </lineage>
</organism>
<evidence type="ECO:0000256" key="2">
    <source>
        <dbReference type="ARBA" id="ARBA00022475"/>
    </source>
</evidence>
<keyword evidence="3" id="KW-0812">Transmembrane</keyword>
<evidence type="ECO:0000256" key="8">
    <source>
        <dbReference type="ARBA" id="ARBA00022989"/>
    </source>
</evidence>
<dbReference type="Proteomes" id="UP000014760">
    <property type="component" value="Unassembled WGS sequence"/>
</dbReference>
<evidence type="ECO:0000313" key="14">
    <source>
        <dbReference type="EMBL" id="ELU15547.1"/>
    </source>
</evidence>
<protein>
    <recommendedName>
        <fullName evidence="13">Cadherin domain-containing protein</fullName>
    </recommendedName>
</protein>
<dbReference type="FunFam" id="2.60.40.60:FF:000092">
    <property type="entry name" value="Protocadherin 8"/>
    <property type="match status" value="1"/>
</dbReference>
<feature type="domain" description="Cadherin" evidence="13">
    <location>
        <begin position="234"/>
        <end position="341"/>
    </location>
</feature>
<dbReference type="HOGENOM" id="CLU_006480_3_2_1"/>
<dbReference type="FunFam" id="2.60.40.60:FF:000002">
    <property type="entry name" value="Protocadherin alpha 2"/>
    <property type="match status" value="1"/>
</dbReference>
<keyword evidence="2" id="KW-1003">Cell membrane</keyword>
<dbReference type="InterPro" id="IPR050174">
    <property type="entry name" value="Protocadherin/Cadherin-CA"/>
</dbReference>
<keyword evidence="8" id="KW-1133">Transmembrane helix</keyword>
<evidence type="ECO:0000256" key="6">
    <source>
        <dbReference type="ARBA" id="ARBA00022837"/>
    </source>
</evidence>
<dbReference type="InterPro" id="IPR002126">
    <property type="entry name" value="Cadherin-like_dom"/>
</dbReference>
<evidence type="ECO:0000256" key="12">
    <source>
        <dbReference type="SAM" id="MobiDB-lite"/>
    </source>
</evidence>
<name>R7VAH8_CAPTE</name>
<dbReference type="SMART" id="SM00112">
    <property type="entry name" value="CA"/>
    <property type="match status" value="4"/>
</dbReference>